<sequence>METNLKVKDWLKQQVGLKEMDWLNENNWVKVKDWLKQQVGLQKEVWWQEKKLKDRLKRQCVAEALLKLPIEVTAMTNTEKIADMDEATVDMDEATADMDEATADMGEATDTTVMAVTEGRYDGKCQLFITK</sequence>
<dbReference type="AlphaFoldDB" id="A0A3N0XN55"/>
<name>A0A3N0XN55_ANAGA</name>
<keyword evidence="1" id="KW-0175">Coiled coil</keyword>
<evidence type="ECO:0000256" key="1">
    <source>
        <dbReference type="SAM" id="Coils"/>
    </source>
</evidence>
<organism evidence="2 3">
    <name type="scientific">Anabarilius grahami</name>
    <name type="common">Kanglang fish</name>
    <name type="synonym">Barilius grahami</name>
    <dbReference type="NCBI Taxonomy" id="495550"/>
    <lineage>
        <taxon>Eukaryota</taxon>
        <taxon>Metazoa</taxon>
        <taxon>Chordata</taxon>
        <taxon>Craniata</taxon>
        <taxon>Vertebrata</taxon>
        <taxon>Euteleostomi</taxon>
        <taxon>Actinopterygii</taxon>
        <taxon>Neopterygii</taxon>
        <taxon>Teleostei</taxon>
        <taxon>Ostariophysi</taxon>
        <taxon>Cypriniformes</taxon>
        <taxon>Xenocyprididae</taxon>
        <taxon>Xenocypridinae</taxon>
        <taxon>Xenocypridinae incertae sedis</taxon>
        <taxon>Anabarilius</taxon>
    </lineage>
</organism>
<gene>
    <name evidence="2" type="ORF">DPX16_22018</name>
</gene>
<evidence type="ECO:0000313" key="2">
    <source>
        <dbReference type="EMBL" id="ROI81783.1"/>
    </source>
</evidence>
<proteinExistence type="predicted"/>
<keyword evidence="3" id="KW-1185">Reference proteome</keyword>
<comment type="caution">
    <text evidence="2">The sequence shown here is derived from an EMBL/GenBank/DDBJ whole genome shotgun (WGS) entry which is preliminary data.</text>
</comment>
<feature type="coiled-coil region" evidence="1">
    <location>
        <begin position="84"/>
        <end position="111"/>
    </location>
</feature>
<reference evidence="2 3" key="1">
    <citation type="submission" date="2018-10" db="EMBL/GenBank/DDBJ databases">
        <title>Genome assembly for a Yunnan-Guizhou Plateau 3E fish, Anabarilius grahami (Regan), and its evolutionary and genetic applications.</title>
        <authorList>
            <person name="Jiang W."/>
        </authorList>
    </citation>
    <scope>NUCLEOTIDE SEQUENCE [LARGE SCALE GENOMIC DNA]</scope>
    <source>
        <strain evidence="2">AG-KIZ</strain>
        <tissue evidence="2">Muscle</tissue>
    </source>
</reference>
<dbReference type="Proteomes" id="UP000281406">
    <property type="component" value="Unassembled WGS sequence"/>
</dbReference>
<dbReference type="EMBL" id="RJVU01067793">
    <property type="protein sequence ID" value="ROI81783.1"/>
    <property type="molecule type" value="Genomic_DNA"/>
</dbReference>
<protein>
    <submittedName>
        <fullName evidence="2">Uncharacterized protein</fullName>
    </submittedName>
</protein>
<accession>A0A3N0XN55</accession>
<evidence type="ECO:0000313" key="3">
    <source>
        <dbReference type="Proteomes" id="UP000281406"/>
    </source>
</evidence>